<organism evidence="6 7">
    <name type="scientific">Atribacter laminatus</name>
    <dbReference type="NCBI Taxonomy" id="2847778"/>
    <lineage>
        <taxon>Bacteria</taxon>
        <taxon>Pseudomonadati</taxon>
        <taxon>Atribacterota</taxon>
        <taxon>Atribacteria</taxon>
        <taxon>Atribacterales</taxon>
        <taxon>Atribacteraceae</taxon>
        <taxon>Atribacter</taxon>
    </lineage>
</organism>
<keyword evidence="1" id="KW-0678">Repressor</keyword>
<gene>
    <name evidence="6" type="primary">ccpA_4</name>
    <name evidence="6" type="ORF">RT761_01360</name>
</gene>
<dbReference type="Pfam" id="PF13377">
    <property type="entry name" value="Peripla_BP_3"/>
    <property type="match status" value="1"/>
</dbReference>
<proteinExistence type="predicted"/>
<dbReference type="SUPFAM" id="SSF53822">
    <property type="entry name" value="Periplasmic binding protein-like I"/>
    <property type="match status" value="1"/>
</dbReference>
<evidence type="ECO:0000313" key="6">
    <source>
        <dbReference type="EMBL" id="QPM68146.1"/>
    </source>
</evidence>
<dbReference type="CDD" id="cd01392">
    <property type="entry name" value="HTH_LacI"/>
    <property type="match status" value="1"/>
</dbReference>
<evidence type="ECO:0000256" key="4">
    <source>
        <dbReference type="ARBA" id="ARBA00023163"/>
    </source>
</evidence>
<dbReference type="Gene3D" id="1.10.260.40">
    <property type="entry name" value="lambda repressor-like DNA-binding domains"/>
    <property type="match status" value="1"/>
</dbReference>
<name>A0A7T1F395_ATRLM</name>
<dbReference type="PANTHER" id="PTHR30146">
    <property type="entry name" value="LACI-RELATED TRANSCRIPTIONAL REPRESSOR"/>
    <property type="match status" value="1"/>
</dbReference>
<accession>A0A7T1F395</accession>
<dbReference type="Proteomes" id="UP000594463">
    <property type="component" value="Chromosome"/>
</dbReference>
<dbReference type="PROSITE" id="PS50932">
    <property type="entry name" value="HTH_LACI_2"/>
    <property type="match status" value="1"/>
</dbReference>
<evidence type="ECO:0000259" key="5">
    <source>
        <dbReference type="PROSITE" id="PS50932"/>
    </source>
</evidence>
<dbReference type="AlphaFoldDB" id="A0A7T1F395"/>
<dbReference type="InterPro" id="IPR010982">
    <property type="entry name" value="Lambda_DNA-bd_dom_sf"/>
</dbReference>
<dbReference type="InterPro" id="IPR046335">
    <property type="entry name" value="LacI/GalR-like_sensor"/>
</dbReference>
<dbReference type="Pfam" id="PF00356">
    <property type="entry name" value="LacI"/>
    <property type="match status" value="1"/>
</dbReference>
<evidence type="ECO:0000256" key="2">
    <source>
        <dbReference type="ARBA" id="ARBA00023015"/>
    </source>
</evidence>
<keyword evidence="4" id="KW-0804">Transcription</keyword>
<feature type="domain" description="HTH lacI-type" evidence="5">
    <location>
        <begin position="8"/>
        <end position="62"/>
    </location>
</feature>
<keyword evidence="2" id="KW-0805">Transcription regulation</keyword>
<reference evidence="6 7" key="1">
    <citation type="journal article" date="2021" name="Nat. Commun.">
        <title>Isolation of a member of the candidate phylum Atribacteria reveals a unique cell membrane structure.</title>
        <authorList>
            <person name="Taiki K."/>
            <person name="Nobu M.K."/>
            <person name="Kusada H."/>
            <person name="Meng X.-Y."/>
            <person name="Hosoki N."/>
            <person name="Uematsu K."/>
            <person name="Yoshioka H."/>
            <person name="Kamagata Y."/>
            <person name="Tamaki H."/>
        </authorList>
    </citation>
    <scope>NUCLEOTIDE SEQUENCE [LARGE SCALE GENOMIC DNA]</scope>
    <source>
        <strain evidence="6 7">RT761</strain>
    </source>
</reference>
<dbReference type="GO" id="GO:0000976">
    <property type="term" value="F:transcription cis-regulatory region binding"/>
    <property type="evidence" value="ECO:0007669"/>
    <property type="project" value="TreeGrafter"/>
</dbReference>
<dbReference type="GO" id="GO:0003700">
    <property type="term" value="F:DNA-binding transcription factor activity"/>
    <property type="evidence" value="ECO:0007669"/>
    <property type="project" value="TreeGrafter"/>
</dbReference>
<dbReference type="KEGG" id="alam:RT761_01360"/>
<dbReference type="PANTHER" id="PTHR30146:SF148">
    <property type="entry name" value="HTH-TYPE TRANSCRIPTIONAL REPRESSOR PURR-RELATED"/>
    <property type="match status" value="1"/>
</dbReference>
<evidence type="ECO:0000313" key="7">
    <source>
        <dbReference type="Proteomes" id="UP000594463"/>
    </source>
</evidence>
<evidence type="ECO:0000256" key="3">
    <source>
        <dbReference type="ARBA" id="ARBA00023125"/>
    </source>
</evidence>
<dbReference type="InterPro" id="IPR028082">
    <property type="entry name" value="Peripla_BP_I"/>
</dbReference>
<dbReference type="CDD" id="cd06267">
    <property type="entry name" value="PBP1_LacI_sugar_binding-like"/>
    <property type="match status" value="1"/>
</dbReference>
<dbReference type="InterPro" id="IPR000843">
    <property type="entry name" value="HTH_LacI"/>
</dbReference>
<dbReference type="RefSeq" id="WP_218113305.1">
    <property type="nucleotide sequence ID" value="NZ_CP065383.1"/>
</dbReference>
<dbReference type="Gene3D" id="3.40.50.2300">
    <property type="match status" value="2"/>
</dbReference>
<dbReference type="EMBL" id="CP065383">
    <property type="protein sequence ID" value="QPM68146.1"/>
    <property type="molecule type" value="Genomic_DNA"/>
</dbReference>
<keyword evidence="3" id="KW-0238">DNA-binding</keyword>
<evidence type="ECO:0000256" key="1">
    <source>
        <dbReference type="ARBA" id="ARBA00022491"/>
    </source>
</evidence>
<sequence length="344" mass="38942">MKIDKKNITLKDVALRAGVSVATASRSLGNYGYVDKETKKKVLKAAKDLNYHFNSIAKGLRTKRTHTIGFLLPDITNPFYTRIAKGIQDYAYEKGYSVVIAYDDSMSNKTIKFFEMFFQDRMEGLIFSTPYNEVLEEMCRNTLKKGIPVVSCYGTKKVRFSDLIQSDAIGGCYKATKFLFDSGFPNFFVIKVKDSSISQRRFEGIEKFYEEIGKKLNKDFVLEVKDYSDRCGYEAAKEVFILGKKPTAIFCFGEQLAIGVMRAAKDCNISIPDELSLVSVDDVIASQLTPSITSVSLPVYHAGQVAANLIIERIEGKKRIKSREIYLEERFIIRESTSYNRLGN</sequence>
<protein>
    <submittedName>
        <fullName evidence="6">Catabolite control protein A</fullName>
    </submittedName>
</protein>
<dbReference type="SMART" id="SM00354">
    <property type="entry name" value="HTH_LACI"/>
    <property type="match status" value="1"/>
</dbReference>
<keyword evidence="7" id="KW-1185">Reference proteome</keyword>
<dbReference type="SUPFAM" id="SSF47413">
    <property type="entry name" value="lambda repressor-like DNA-binding domains"/>
    <property type="match status" value="1"/>
</dbReference>